<dbReference type="Gene3D" id="3.40.630.30">
    <property type="match status" value="1"/>
</dbReference>
<dbReference type="InParanoid" id="A0A543AVJ6"/>
<keyword evidence="2" id="KW-0808">Transferase</keyword>
<comment type="caution">
    <text evidence="2">The sequence shown here is derived from an EMBL/GenBank/DDBJ whole genome shotgun (WGS) entry which is preliminary data.</text>
</comment>
<proteinExistence type="predicted"/>
<dbReference type="SUPFAM" id="SSF55729">
    <property type="entry name" value="Acyl-CoA N-acyltransferases (Nat)"/>
    <property type="match status" value="1"/>
</dbReference>
<name>A0A543AVJ6_9ACTN</name>
<evidence type="ECO:0000313" key="2">
    <source>
        <dbReference type="EMBL" id="TQL76613.1"/>
    </source>
</evidence>
<dbReference type="GO" id="GO:0016747">
    <property type="term" value="F:acyltransferase activity, transferring groups other than amino-acyl groups"/>
    <property type="evidence" value="ECO:0007669"/>
    <property type="project" value="InterPro"/>
</dbReference>
<evidence type="ECO:0000259" key="1">
    <source>
        <dbReference type="PROSITE" id="PS51186"/>
    </source>
</evidence>
<dbReference type="Pfam" id="PF13508">
    <property type="entry name" value="Acetyltransf_7"/>
    <property type="match status" value="1"/>
</dbReference>
<keyword evidence="3" id="KW-1185">Reference proteome</keyword>
<dbReference type="EMBL" id="VFOW01000001">
    <property type="protein sequence ID" value="TQL76613.1"/>
    <property type="molecule type" value="Genomic_DNA"/>
</dbReference>
<dbReference type="Proteomes" id="UP000317043">
    <property type="component" value="Unassembled WGS sequence"/>
</dbReference>
<reference evidence="2 3" key="1">
    <citation type="submission" date="2019-06" db="EMBL/GenBank/DDBJ databases">
        <title>Sequencing the genomes of 1000 actinobacteria strains.</title>
        <authorList>
            <person name="Klenk H.-P."/>
        </authorList>
    </citation>
    <scope>NUCLEOTIDE SEQUENCE [LARGE SCALE GENOMIC DNA]</scope>
    <source>
        <strain evidence="2 3">DSM 45928</strain>
    </source>
</reference>
<feature type="domain" description="N-acetyltransferase" evidence="1">
    <location>
        <begin position="49"/>
        <end position="197"/>
    </location>
</feature>
<accession>A0A543AVJ6</accession>
<dbReference type="PANTHER" id="PTHR42791:SF1">
    <property type="entry name" value="N-ACETYLTRANSFERASE DOMAIN-CONTAINING PROTEIN"/>
    <property type="match status" value="1"/>
</dbReference>
<dbReference type="OrthoDB" id="7057833at2"/>
<dbReference type="InterPro" id="IPR052523">
    <property type="entry name" value="Trichothecene_AcTrans"/>
</dbReference>
<dbReference type="AlphaFoldDB" id="A0A543AVJ6"/>
<protein>
    <submittedName>
        <fullName evidence="2">Acetyltransferase (GNAT) family protein</fullName>
    </submittedName>
</protein>
<dbReference type="RefSeq" id="WP_142038264.1">
    <property type="nucleotide sequence ID" value="NZ_JBHTGS010000001.1"/>
</dbReference>
<dbReference type="PANTHER" id="PTHR42791">
    <property type="entry name" value="GNAT FAMILY ACETYLTRANSFERASE"/>
    <property type="match status" value="1"/>
</dbReference>
<sequence>MTAAITVATADQAGEVAGLIAEAFAALEVAEWLVPDDRAERLAALTGQFTILVEHAHRHGRIETIRDDGLVAASVWIDYTTAVPEPPNYERRLSEAVGDRLDRFAILDTAFEKHHPEAAHHHLAFLAVAPDRQGSGMGTALLDSHNVRLDRLGVPSYLEASNTRNRELYRRHGYRPMDEVLQLPDGPAMYPMWRDPS</sequence>
<organism evidence="2 3">
    <name type="scientific">Stackebrandtia endophytica</name>
    <dbReference type="NCBI Taxonomy" id="1496996"/>
    <lineage>
        <taxon>Bacteria</taxon>
        <taxon>Bacillati</taxon>
        <taxon>Actinomycetota</taxon>
        <taxon>Actinomycetes</taxon>
        <taxon>Glycomycetales</taxon>
        <taxon>Glycomycetaceae</taxon>
        <taxon>Stackebrandtia</taxon>
    </lineage>
</organism>
<dbReference type="InterPro" id="IPR000182">
    <property type="entry name" value="GNAT_dom"/>
</dbReference>
<gene>
    <name evidence="2" type="ORF">FB566_2146</name>
</gene>
<dbReference type="InterPro" id="IPR016181">
    <property type="entry name" value="Acyl_CoA_acyltransferase"/>
</dbReference>
<dbReference type="PROSITE" id="PS51186">
    <property type="entry name" value="GNAT"/>
    <property type="match status" value="1"/>
</dbReference>
<evidence type="ECO:0000313" key="3">
    <source>
        <dbReference type="Proteomes" id="UP000317043"/>
    </source>
</evidence>